<dbReference type="PROSITE" id="PS00723">
    <property type="entry name" value="POLYPRENYL_SYNTHASE_1"/>
    <property type="match status" value="1"/>
</dbReference>
<organism evidence="8 9">
    <name type="scientific">Gordonia hankookensis</name>
    <dbReference type="NCBI Taxonomy" id="589403"/>
    <lineage>
        <taxon>Bacteria</taxon>
        <taxon>Bacillati</taxon>
        <taxon>Actinomycetota</taxon>
        <taxon>Actinomycetes</taxon>
        <taxon>Mycobacteriales</taxon>
        <taxon>Gordoniaceae</taxon>
        <taxon>Gordonia</taxon>
    </lineage>
</organism>
<evidence type="ECO:0000256" key="3">
    <source>
        <dbReference type="ARBA" id="ARBA00006706"/>
    </source>
</evidence>
<evidence type="ECO:0000256" key="6">
    <source>
        <dbReference type="ARBA" id="ARBA00022842"/>
    </source>
</evidence>
<dbReference type="InterPro" id="IPR008949">
    <property type="entry name" value="Isoprenoid_synthase_dom_sf"/>
</dbReference>
<dbReference type="PANTHER" id="PTHR12001">
    <property type="entry name" value="GERANYLGERANYL PYROPHOSPHATE SYNTHASE"/>
    <property type="match status" value="1"/>
</dbReference>
<protein>
    <submittedName>
        <fullName evidence="8">Polyprenyl synthetase family protein</fullName>
    </submittedName>
</protein>
<sequence>MTSVETIVRAHVADHARRLARIDPDLVPVTELLGDMASRGKRLRAAFCLAGARGAAGGPLPPGTADVASALELFHLAALVHDDVMDHSEQRRGLPTVHRRCAAEHRRAGWTGDADAYGEAVAILVGDFCLSWADDLVDHGFADHDRRTRMSGRAVWSQMRDETIGGQFLDVLGQVQPTTSTQRARVVLRFKSARYTVGHPLRLGGVLGGADEELMDSYEQIGLTAGEAFQLRDDVLGVFGDPEVTGKPVVDDIREGKRTLLVVVASERANPVQRQQLDRHLGDPGLTEDDLRTVREILADTGAVDFVEHRIEQLTHESLRIVDASTSDEVTRLALRDLIERCAWRRA</sequence>
<evidence type="ECO:0000256" key="5">
    <source>
        <dbReference type="ARBA" id="ARBA00022723"/>
    </source>
</evidence>
<dbReference type="SUPFAM" id="SSF48576">
    <property type="entry name" value="Terpenoid synthases"/>
    <property type="match status" value="1"/>
</dbReference>
<gene>
    <name evidence="8" type="ORF">IDF66_11050</name>
</gene>
<dbReference type="PANTHER" id="PTHR12001:SF85">
    <property type="entry name" value="SHORT CHAIN ISOPRENYL DIPHOSPHATE SYNTHASE"/>
    <property type="match status" value="1"/>
</dbReference>
<keyword evidence="5" id="KW-0479">Metal-binding</keyword>
<proteinExistence type="inferred from homology"/>
<comment type="similarity">
    <text evidence="3 7">Belongs to the FPP/GGPP synthase family.</text>
</comment>
<comment type="caution">
    <text evidence="8">The sequence shown here is derived from an EMBL/GenBank/DDBJ whole genome shotgun (WGS) entry which is preliminary data.</text>
</comment>
<keyword evidence="9" id="KW-1185">Reference proteome</keyword>
<dbReference type="EMBL" id="JACWMS010000002">
    <property type="protein sequence ID" value="MBD1320126.1"/>
    <property type="molecule type" value="Genomic_DNA"/>
</dbReference>
<evidence type="ECO:0000256" key="7">
    <source>
        <dbReference type="RuleBase" id="RU004466"/>
    </source>
</evidence>
<dbReference type="Pfam" id="PF00348">
    <property type="entry name" value="polyprenyl_synt"/>
    <property type="match status" value="1"/>
</dbReference>
<dbReference type="InterPro" id="IPR000092">
    <property type="entry name" value="Polyprenyl_synt"/>
</dbReference>
<accession>A0ABR7WBE4</accession>
<keyword evidence="6" id="KW-0460">Magnesium</keyword>
<dbReference type="Proteomes" id="UP000602395">
    <property type="component" value="Unassembled WGS sequence"/>
</dbReference>
<reference evidence="8 9" key="1">
    <citation type="submission" date="2020-09" db="EMBL/GenBank/DDBJ databases">
        <title>Novel species in genus Gordonia.</title>
        <authorList>
            <person name="Zhang G."/>
        </authorList>
    </citation>
    <scope>NUCLEOTIDE SEQUENCE [LARGE SCALE GENOMIC DNA]</scope>
    <source>
        <strain evidence="8 9">ON-33</strain>
    </source>
</reference>
<evidence type="ECO:0000313" key="9">
    <source>
        <dbReference type="Proteomes" id="UP000602395"/>
    </source>
</evidence>
<name>A0ABR7WBE4_9ACTN</name>
<dbReference type="SFLD" id="SFLDS00005">
    <property type="entry name" value="Isoprenoid_Synthase_Type_I"/>
    <property type="match status" value="1"/>
</dbReference>
<evidence type="ECO:0000256" key="1">
    <source>
        <dbReference type="ARBA" id="ARBA00001946"/>
    </source>
</evidence>
<evidence type="ECO:0000256" key="2">
    <source>
        <dbReference type="ARBA" id="ARBA00005128"/>
    </source>
</evidence>
<comment type="pathway">
    <text evidence="2">Isoprenoid biosynthesis.</text>
</comment>
<comment type="cofactor">
    <cofactor evidence="1">
        <name>Mg(2+)</name>
        <dbReference type="ChEBI" id="CHEBI:18420"/>
    </cofactor>
</comment>
<evidence type="ECO:0000256" key="4">
    <source>
        <dbReference type="ARBA" id="ARBA00022679"/>
    </source>
</evidence>
<evidence type="ECO:0000313" key="8">
    <source>
        <dbReference type="EMBL" id="MBD1320126.1"/>
    </source>
</evidence>
<dbReference type="CDD" id="cd00685">
    <property type="entry name" value="Trans_IPPS_HT"/>
    <property type="match status" value="1"/>
</dbReference>
<dbReference type="Gene3D" id="1.10.600.10">
    <property type="entry name" value="Farnesyl Diphosphate Synthase"/>
    <property type="match status" value="1"/>
</dbReference>
<dbReference type="InterPro" id="IPR033749">
    <property type="entry name" value="Polyprenyl_synt_CS"/>
</dbReference>
<keyword evidence="4 7" id="KW-0808">Transferase</keyword>